<name>A0A829D7X5_LEPIR</name>
<dbReference type="Proteomes" id="UP000012329">
    <property type="component" value="Unassembled WGS sequence"/>
</dbReference>
<evidence type="ECO:0000313" key="3">
    <source>
        <dbReference type="Proteomes" id="UP000012329"/>
    </source>
</evidence>
<reference evidence="2 3" key="1">
    <citation type="submission" date="2013-02" db="EMBL/GenBank/DDBJ databases">
        <authorList>
            <person name="Harkins D.M."/>
            <person name="Durkin A.S."/>
            <person name="Brinkac L.M."/>
            <person name="Haft D.H."/>
            <person name="Selengut J.D."/>
            <person name="Sanka R."/>
            <person name="DePew J."/>
            <person name="Purushe J."/>
            <person name="Whelen A.C."/>
            <person name="Vinetz J.M."/>
            <person name="Sutton G.G."/>
            <person name="Nierman W.C."/>
            <person name="Fouts D.E."/>
        </authorList>
    </citation>
    <scope>NUCLEOTIDE SEQUENCE [LARGE SCALE GENOMIC DNA]</scope>
    <source>
        <strain evidence="2 3">2002000626</strain>
    </source>
</reference>
<sequence length="40" mass="4670">MLLRQNGAPSGLEKRGLDAKHLPQNKKTNRDYKNWKSQTF</sequence>
<gene>
    <name evidence="2" type="ORF">LEP1GSC029_0675</name>
</gene>
<protein>
    <submittedName>
        <fullName evidence="2">Uncharacterized protein</fullName>
    </submittedName>
</protein>
<proteinExistence type="predicted"/>
<feature type="region of interest" description="Disordered" evidence="1">
    <location>
        <begin position="1"/>
        <end position="40"/>
    </location>
</feature>
<organism evidence="2 3">
    <name type="scientific">Leptospira interrogans str. 2002000626</name>
    <dbReference type="NCBI Taxonomy" id="996803"/>
    <lineage>
        <taxon>Bacteria</taxon>
        <taxon>Pseudomonadati</taxon>
        <taxon>Spirochaetota</taxon>
        <taxon>Spirochaetia</taxon>
        <taxon>Leptospirales</taxon>
        <taxon>Leptospiraceae</taxon>
        <taxon>Leptospira</taxon>
    </lineage>
</organism>
<evidence type="ECO:0000256" key="1">
    <source>
        <dbReference type="SAM" id="MobiDB-lite"/>
    </source>
</evidence>
<accession>A0A829D7X5</accession>
<dbReference type="AlphaFoldDB" id="A0A829D7X5"/>
<dbReference type="EMBL" id="AFJL02000098">
    <property type="protein sequence ID" value="EMY05075.1"/>
    <property type="molecule type" value="Genomic_DNA"/>
</dbReference>
<feature type="compositionally biased region" description="Basic and acidic residues" evidence="1">
    <location>
        <begin position="12"/>
        <end position="21"/>
    </location>
</feature>
<comment type="caution">
    <text evidence="2">The sequence shown here is derived from an EMBL/GenBank/DDBJ whole genome shotgun (WGS) entry which is preliminary data.</text>
</comment>
<evidence type="ECO:0000313" key="2">
    <source>
        <dbReference type="EMBL" id="EMY05075.1"/>
    </source>
</evidence>